<evidence type="ECO:0008006" key="5">
    <source>
        <dbReference type="Google" id="ProtNLM"/>
    </source>
</evidence>
<feature type="region of interest" description="Disordered" evidence="2">
    <location>
        <begin position="37"/>
        <end position="67"/>
    </location>
</feature>
<feature type="coiled-coil region" evidence="1">
    <location>
        <begin position="72"/>
        <end position="106"/>
    </location>
</feature>
<evidence type="ECO:0000256" key="2">
    <source>
        <dbReference type="SAM" id="MobiDB-lite"/>
    </source>
</evidence>
<feature type="compositionally biased region" description="Polar residues" evidence="2">
    <location>
        <begin position="41"/>
        <end position="55"/>
    </location>
</feature>
<accession>A0AA40EZ36</accession>
<keyword evidence="1" id="KW-0175">Coiled coil</keyword>
<feature type="non-terminal residue" evidence="3">
    <location>
        <position position="134"/>
    </location>
</feature>
<proteinExistence type="predicted"/>
<sequence>IANLTVIFRWISRHRLLFLFCKTPSLFSHILANMTFPNPPTGNSASETNPGQNGNSSSSSSSLPSASVGENLAQALKDLARGEQTATALENDLTKLESKLDEILASLGVNIDDLDEEAAATKDDKINGEVNSKK</sequence>
<comment type="caution">
    <text evidence="3">The sequence shown here is derived from an EMBL/GenBank/DDBJ whole genome shotgun (WGS) entry which is preliminary data.</text>
</comment>
<dbReference type="AlphaFoldDB" id="A0AA40EZ36"/>
<dbReference type="EMBL" id="JAUKTV010000001">
    <property type="protein sequence ID" value="KAK0748189.1"/>
    <property type="molecule type" value="Genomic_DNA"/>
</dbReference>
<reference evidence="3" key="1">
    <citation type="submission" date="2023-06" db="EMBL/GenBank/DDBJ databases">
        <title>Genome-scale phylogeny and comparative genomics of the fungal order Sordariales.</title>
        <authorList>
            <consortium name="Lawrence Berkeley National Laboratory"/>
            <person name="Hensen N."/>
            <person name="Bonometti L."/>
            <person name="Westerberg I."/>
            <person name="Brannstrom I.O."/>
            <person name="Guillou S."/>
            <person name="Cros-Aarteil S."/>
            <person name="Calhoun S."/>
            <person name="Haridas S."/>
            <person name="Kuo A."/>
            <person name="Mondo S."/>
            <person name="Pangilinan J."/>
            <person name="Riley R."/>
            <person name="Labutti K."/>
            <person name="Andreopoulos B."/>
            <person name="Lipzen A."/>
            <person name="Chen C."/>
            <person name="Yanf M."/>
            <person name="Daum C."/>
            <person name="Ng V."/>
            <person name="Clum A."/>
            <person name="Steindorff A."/>
            <person name="Ohm R."/>
            <person name="Martin F."/>
            <person name="Silar P."/>
            <person name="Natvig D."/>
            <person name="Lalanne C."/>
            <person name="Gautier V."/>
            <person name="Ament-Velasquez S.L."/>
            <person name="Kruys A."/>
            <person name="Hutchinson M.I."/>
            <person name="Powell A.J."/>
            <person name="Barry K."/>
            <person name="Miller A.N."/>
            <person name="Grigoriev I.V."/>
            <person name="Debuchy R."/>
            <person name="Gladieux P."/>
            <person name="Thoren M.H."/>
            <person name="Johannesson H."/>
        </authorList>
    </citation>
    <scope>NUCLEOTIDE SEQUENCE</scope>
    <source>
        <strain evidence="3">CBS 540.89</strain>
    </source>
</reference>
<dbReference type="Proteomes" id="UP001172159">
    <property type="component" value="Unassembled WGS sequence"/>
</dbReference>
<keyword evidence="4" id="KW-1185">Reference proteome</keyword>
<protein>
    <recommendedName>
        <fullName evidence="5">Heat shock factor binding protein 1</fullName>
    </recommendedName>
</protein>
<evidence type="ECO:0000313" key="3">
    <source>
        <dbReference type="EMBL" id="KAK0748189.1"/>
    </source>
</evidence>
<evidence type="ECO:0000313" key="4">
    <source>
        <dbReference type="Proteomes" id="UP001172159"/>
    </source>
</evidence>
<organism evidence="3 4">
    <name type="scientific">Apiosordaria backusii</name>
    <dbReference type="NCBI Taxonomy" id="314023"/>
    <lineage>
        <taxon>Eukaryota</taxon>
        <taxon>Fungi</taxon>
        <taxon>Dikarya</taxon>
        <taxon>Ascomycota</taxon>
        <taxon>Pezizomycotina</taxon>
        <taxon>Sordariomycetes</taxon>
        <taxon>Sordariomycetidae</taxon>
        <taxon>Sordariales</taxon>
        <taxon>Lasiosphaeriaceae</taxon>
        <taxon>Apiosordaria</taxon>
    </lineage>
</organism>
<name>A0AA40EZ36_9PEZI</name>
<gene>
    <name evidence="3" type="ORF">B0T21DRAFT_17898</name>
</gene>
<evidence type="ECO:0000256" key="1">
    <source>
        <dbReference type="SAM" id="Coils"/>
    </source>
</evidence>
<feature type="compositionally biased region" description="Low complexity" evidence="2">
    <location>
        <begin position="56"/>
        <end position="67"/>
    </location>
</feature>